<feature type="transmembrane region" description="Helical" evidence="2">
    <location>
        <begin position="66"/>
        <end position="86"/>
    </location>
</feature>
<dbReference type="EMBL" id="OZ075128">
    <property type="protein sequence ID" value="CAL4958588.1"/>
    <property type="molecule type" value="Genomic_DNA"/>
</dbReference>
<evidence type="ECO:0000256" key="2">
    <source>
        <dbReference type="SAM" id="Phobius"/>
    </source>
</evidence>
<dbReference type="AlphaFoldDB" id="A0ABC8ZFL0"/>
<keyword evidence="2" id="KW-0812">Transmembrane</keyword>
<evidence type="ECO:0000313" key="4">
    <source>
        <dbReference type="Proteomes" id="UP001497457"/>
    </source>
</evidence>
<keyword evidence="4" id="KW-1185">Reference proteome</keyword>
<feature type="transmembrane region" description="Helical" evidence="2">
    <location>
        <begin position="38"/>
        <end position="60"/>
    </location>
</feature>
<keyword evidence="2" id="KW-1133">Transmembrane helix</keyword>
<evidence type="ECO:0000313" key="3">
    <source>
        <dbReference type="EMBL" id="CAL4958588.1"/>
    </source>
</evidence>
<reference evidence="3 4" key="2">
    <citation type="submission" date="2024-10" db="EMBL/GenBank/DDBJ databases">
        <authorList>
            <person name="Ryan C."/>
        </authorList>
    </citation>
    <scope>NUCLEOTIDE SEQUENCE [LARGE SCALE GENOMIC DNA]</scope>
</reference>
<reference evidence="4" key="1">
    <citation type="submission" date="2024-06" db="EMBL/GenBank/DDBJ databases">
        <authorList>
            <person name="Ryan C."/>
        </authorList>
    </citation>
    <scope>NUCLEOTIDE SEQUENCE [LARGE SCALE GENOMIC DNA]</scope>
</reference>
<protein>
    <submittedName>
        <fullName evidence="3">Uncharacterized protein</fullName>
    </submittedName>
</protein>
<proteinExistence type="predicted"/>
<gene>
    <name evidence="3" type="ORF">URODEC1_LOCUS43207</name>
</gene>
<organism evidence="3 4">
    <name type="scientific">Urochloa decumbens</name>
    <dbReference type="NCBI Taxonomy" id="240449"/>
    <lineage>
        <taxon>Eukaryota</taxon>
        <taxon>Viridiplantae</taxon>
        <taxon>Streptophyta</taxon>
        <taxon>Embryophyta</taxon>
        <taxon>Tracheophyta</taxon>
        <taxon>Spermatophyta</taxon>
        <taxon>Magnoliopsida</taxon>
        <taxon>Liliopsida</taxon>
        <taxon>Poales</taxon>
        <taxon>Poaceae</taxon>
        <taxon>PACMAD clade</taxon>
        <taxon>Panicoideae</taxon>
        <taxon>Panicodae</taxon>
        <taxon>Paniceae</taxon>
        <taxon>Melinidinae</taxon>
        <taxon>Urochloa</taxon>
    </lineage>
</organism>
<dbReference type="Proteomes" id="UP001497457">
    <property type="component" value="Chromosome 18b"/>
</dbReference>
<accession>A0ABC8ZFL0</accession>
<sequence>MDAHNMMRYPPRRANDDDNLLPARMGMGGRRALAQPQLLDSAGCAFMLLATIVFTWHQLAGCDPEYVLAAFVLWLLGAALAMLSVVSRQFPRLAAAGEALARALRNYLLGGL</sequence>
<feature type="region of interest" description="Disordered" evidence="1">
    <location>
        <begin position="1"/>
        <end position="20"/>
    </location>
</feature>
<name>A0ABC8ZFL0_9POAL</name>
<keyword evidence="2" id="KW-0472">Membrane</keyword>
<evidence type="ECO:0000256" key="1">
    <source>
        <dbReference type="SAM" id="MobiDB-lite"/>
    </source>
</evidence>